<dbReference type="InterPro" id="IPR029039">
    <property type="entry name" value="Flavoprotein-like_sf"/>
</dbReference>
<keyword evidence="2" id="KW-0285">Flavoprotein</keyword>
<proteinExistence type="predicted"/>
<comment type="caution">
    <text evidence="4">The sequence shown here is derived from an EMBL/GenBank/DDBJ whole genome shotgun (WGS) entry which is preliminary data.</text>
</comment>
<evidence type="ECO:0000256" key="2">
    <source>
        <dbReference type="ARBA" id="ARBA00022643"/>
    </source>
</evidence>
<accession>A0A363UJI7</accession>
<dbReference type="PANTHER" id="PTHR30543">
    <property type="entry name" value="CHROMATE REDUCTASE"/>
    <property type="match status" value="1"/>
</dbReference>
<dbReference type="PANTHER" id="PTHR30543:SF21">
    <property type="entry name" value="NAD(P)H-DEPENDENT FMN REDUCTASE LOT6"/>
    <property type="match status" value="1"/>
</dbReference>
<feature type="domain" description="NADPH-dependent FMN reductase-like" evidence="3">
    <location>
        <begin position="1"/>
        <end position="133"/>
    </location>
</feature>
<gene>
    <name evidence="4" type="ORF">DEH80_10815</name>
</gene>
<dbReference type="OrthoDB" id="9812295at2"/>
<dbReference type="Pfam" id="PF03358">
    <property type="entry name" value="FMN_red"/>
    <property type="match status" value="1"/>
</dbReference>
<organism evidence="4 5">
    <name type="scientific">Abyssibacter profundi</name>
    <dbReference type="NCBI Taxonomy" id="2182787"/>
    <lineage>
        <taxon>Bacteria</taxon>
        <taxon>Pseudomonadati</taxon>
        <taxon>Pseudomonadota</taxon>
        <taxon>Gammaproteobacteria</taxon>
        <taxon>Chromatiales</taxon>
        <taxon>Oceanococcaceae</taxon>
        <taxon>Abyssibacter</taxon>
    </lineage>
</organism>
<sequence length="189" mass="20806">MRVLGFGASNSRRSINARLARYALQRLRSHHVPDAEIDMLDLNDFEMPIYSIDREHSSGVPALAQRFLDRLAWADRVIISFAEHNGAYTVAFKNVFDWASRIETKLYQGKPLLMLSTSPGGRGGASVLKMASERAGFQGGEVRATFSLPRFEQAFSEADGLTDPAQQQALDEALRHLMAPKAAAADTAP</sequence>
<dbReference type="RefSeq" id="WP_109720521.1">
    <property type="nucleotide sequence ID" value="NZ_QEQK01000009.1"/>
</dbReference>
<protein>
    <submittedName>
        <fullName evidence="4">NADPH-dependent FMN reductase</fullName>
    </submittedName>
</protein>
<dbReference type="InterPro" id="IPR050712">
    <property type="entry name" value="NAD(P)H-dep_reductase"/>
</dbReference>
<keyword evidence="5" id="KW-1185">Reference proteome</keyword>
<dbReference type="InterPro" id="IPR005025">
    <property type="entry name" value="FMN_Rdtase-like_dom"/>
</dbReference>
<dbReference type="Proteomes" id="UP000251800">
    <property type="component" value="Unassembled WGS sequence"/>
</dbReference>
<comment type="cofactor">
    <cofactor evidence="1">
        <name>FMN</name>
        <dbReference type="ChEBI" id="CHEBI:58210"/>
    </cofactor>
</comment>
<dbReference type="GO" id="GO:0010181">
    <property type="term" value="F:FMN binding"/>
    <property type="evidence" value="ECO:0007669"/>
    <property type="project" value="TreeGrafter"/>
</dbReference>
<evidence type="ECO:0000259" key="3">
    <source>
        <dbReference type="Pfam" id="PF03358"/>
    </source>
</evidence>
<dbReference type="GO" id="GO:0005829">
    <property type="term" value="C:cytosol"/>
    <property type="evidence" value="ECO:0007669"/>
    <property type="project" value="TreeGrafter"/>
</dbReference>
<evidence type="ECO:0000313" key="5">
    <source>
        <dbReference type="Proteomes" id="UP000251800"/>
    </source>
</evidence>
<dbReference type="AlphaFoldDB" id="A0A363UJI7"/>
<name>A0A363UJI7_9GAMM</name>
<dbReference type="EMBL" id="QEQK01000009">
    <property type="protein sequence ID" value="PWN55593.1"/>
    <property type="molecule type" value="Genomic_DNA"/>
</dbReference>
<dbReference type="GO" id="GO:0016491">
    <property type="term" value="F:oxidoreductase activity"/>
    <property type="evidence" value="ECO:0007669"/>
    <property type="project" value="InterPro"/>
</dbReference>
<evidence type="ECO:0000256" key="1">
    <source>
        <dbReference type="ARBA" id="ARBA00001917"/>
    </source>
</evidence>
<evidence type="ECO:0000313" key="4">
    <source>
        <dbReference type="EMBL" id="PWN55593.1"/>
    </source>
</evidence>
<dbReference type="SUPFAM" id="SSF52218">
    <property type="entry name" value="Flavoproteins"/>
    <property type="match status" value="1"/>
</dbReference>
<keyword evidence="2" id="KW-0288">FMN</keyword>
<reference evidence="4 5" key="1">
    <citation type="submission" date="2018-05" db="EMBL/GenBank/DDBJ databases">
        <title>Abyssibacter profundi OUC007T gen. nov., sp. nov, a marine bacterium isolated from seawater of the Mariana Trench.</title>
        <authorList>
            <person name="Zhou S."/>
        </authorList>
    </citation>
    <scope>NUCLEOTIDE SEQUENCE [LARGE SCALE GENOMIC DNA]</scope>
    <source>
        <strain evidence="4 5">OUC007</strain>
    </source>
</reference>
<dbReference type="Gene3D" id="3.40.50.360">
    <property type="match status" value="1"/>
</dbReference>